<dbReference type="STRING" id="1122142.SAMN02910414_01695"/>
<sequence>MSLIEIKKGQIIHGSDDDVKTIEIVLKGSIRMFSDYINISISTGGILGVGEKPAEKYVCTYQALTDATIYSYKYESDKDIENAVLSNPKISSVLASQMVQLSCNAYLNLKKKYEKLVQDIEKLRKDEKEYPTLCMLTGEPTRTFLELYNIEEIKKSEIINSWRADFVIALYKNDAKIREGFYGLDATICSGAVLVNTTLFRNILEESKYIFDFNNNFAKMTANFKSVFTKVKAKSEQLKRDSVEDDENVSIVNAIDTILEYANIDVEVKNRFKESVEQYKSSPNRVDASDEMRVIRRDIAKDFYRVYTDVFKKTVDEGEAPIEVTMFLMFGFIDEELAGEEYTKELYRIAKSYEPDEEGKIVTLMEWLRLIYNGEVEPSRNEFDADYATFLREQKSHGEISEKEYNEMIDNNEKKLEFEIKNFFTLGNRMSFGRISVFNPIFDKENVQKPLDVAYMSKEVVRETLNKIKGIDYSLFYRETVFSDTAKGITQLYVQKEVMPYVILFPNLGSRTSMWQEIEGRRRATPARMIVSIFHFEDVEISFLRICGEYRWEMCKTVQGAYWNNIKDPSLTAEYCDYLQFYKKNSQLSTEQKEKLKLQLKKYSNNFRNVFIADYMTYMKYEVAGSLRLNKITRGILATYCAFSKDIRNKLKDNPQYKDVIAKYESNIATQQSLVNNVIKKIQTQGFDIPEEVNLQENFLKL</sequence>
<evidence type="ECO:0000313" key="2">
    <source>
        <dbReference type="Proteomes" id="UP000183918"/>
    </source>
</evidence>
<proteinExistence type="predicted"/>
<reference evidence="1 2" key="1">
    <citation type="submission" date="2016-10" db="EMBL/GenBank/DDBJ databases">
        <authorList>
            <person name="de Groot N.N."/>
        </authorList>
    </citation>
    <scope>NUCLEOTIDE SEQUENCE [LARGE SCALE GENOMIC DNA]</scope>
    <source>
        <strain evidence="1 2">DSM 14045</strain>
    </source>
</reference>
<dbReference type="AlphaFoldDB" id="A0A1H3KDU1"/>
<accession>A0A1H3KDU1</accession>
<evidence type="ECO:0000313" key="1">
    <source>
        <dbReference type="EMBL" id="SDY49768.1"/>
    </source>
</evidence>
<dbReference type="Proteomes" id="UP000183918">
    <property type="component" value="Unassembled WGS sequence"/>
</dbReference>
<organism evidence="1 2">
    <name type="scientific">Lachnobacterium bovis DSM 14045</name>
    <dbReference type="NCBI Taxonomy" id="1122142"/>
    <lineage>
        <taxon>Bacteria</taxon>
        <taxon>Bacillati</taxon>
        <taxon>Bacillota</taxon>
        <taxon>Clostridia</taxon>
        <taxon>Lachnospirales</taxon>
        <taxon>Lachnospiraceae</taxon>
        <taxon>Lachnobacterium</taxon>
    </lineage>
</organism>
<dbReference type="EMBL" id="FNPG01000019">
    <property type="protein sequence ID" value="SDY49768.1"/>
    <property type="molecule type" value="Genomic_DNA"/>
</dbReference>
<protein>
    <recommendedName>
        <fullName evidence="3">Cyclic nucleotide-binding domain-containing protein</fullName>
    </recommendedName>
</protein>
<dbReference type="OrthoDB" id="334160at2"/>
<name>A0A1H3KDU1_9FIRM</name>
<keyword evidence="2" id="KW-1185">Reference proteome</keyword>
<dbReference type="RefSeq" id="WP_074718028.1">
    <property type="nucleotide sequence ID" value="NZ_FNPG01000019.1"/>
</dbReference>
<dbReference type="InterPro" id="IPR018490">
    <property type="entry name" value="cNMP-bd_dom_sf"/>
</dbReference>
<gene>
    <name evidence="1" type="ORF">SAMN02910414_01695</name>
</gene>
<dbReference type="SUPFAM" id="SSF51206">
    <property type="entry name" value="cAMP-binding domain-like"/>
    <property type="match status" value="1"/>
</dbReference>
<evidence type="ECO:0008006" key="3">
    <source>
        <dbReference type="Google" id="ProtNLM"/>
    </source>
</evidence>